<sequence length="339" mass="36283">MVPEPSDAERAPAPQAVTDGPSRAHETATPDDAVAGGPAPDAGGSVAGADAGADAVRLRLDLAYDGTDFHGWAAQPGLRTVQGELEAALARVTRTLVTVTVAGRTDTGVHARGQVVHLDLPREVVAALPGRSDRPAADSLLTRLTGVLPADVVVRFAREVSADFDARFGAVSRRYRYRISDGPAVHDPVRHDVLRHRRALDVAAMARASAALLGEHDFLSFCRPREGATTVRTLRELTWERPGPGRRDEGLVVASVQADAFCHHMVRSLVGTMLAVGEGRRDEDWPRRVLAARTRSAARRDDVGAAPMAPPTGLTLEHVEYPPDHLLGAQAQRTRARRA</sequence>
<accession>A0ABY6G2B7</accession>
<dbReference type="CDD" id="cd02570">
    <property type="entry name" value="PseudoU_synth_EcTruA"/>
    <property type="match status" value="1"/>
</dbReference>
<feature type="region of interest" description="Disordered" evidence="6">
    <location>
        <begin position="1"/>
        <end position="48"/>
    </location>
</feature>
<dbReference type="Pfam" id="PF01416">
    <property type="entry name" value="PseudoU_synth_1"/>
    <property type="match status" value="2"/>
</dbReference>
<evidence type="ECO:0000313" key="9">
    <source>
        <dbReference type="Proteomes" id="UP001164305"/>
    </source>
</evidence>
<evidence type="ECO:0000256" key="5">
    <source>
        <dbReference type="RuleBase" id="RU003792"/>
    </source>
</evidence>
<evidence type="ECO:0000256" key="4">
    <source>
        <dbReference type="HAMAP-Rule" id="MF_00171"/>
    </source>
</evidence>
<keyword evidence="2 4" id="KW-0819">tRNA processing</keyword>
<evidence type="ECO:0000256" key="1">
    <source>
        <dbReference type="ARBA" id="ARBA00009375"/>
    </source>
</evidence>
<comment type="caution">
    <text evidence="4">Lacks conserved residue(s) required for the propagation of feature annotation.</text>
</comment>
<feature type="domain" description="Pseudouridine synthase I TruA alpha/beta" evidence="7">
    <location>
        <begin position="208"/>
        <end position="322"/>
    </location>
</feature>
<evidence type="ECO:0000259" key="7">
    <source>
        <dbReference type="Pfam" id="PF01416"/>
    </source>
</evidence>
<dbReference type="InterPro" id="IPR020095">
    <property type="entry name" value="PsdUridine_synth_TruA_C"/>
</dbReference>
<dbReference type="InterPro" id="IPR020097">
    <property type="entry name" value="PsdUridine_synth_TruA_a/b_dom"/>
</dbReference>
<keyword evidence="3 4" id="KW-0413">Isomerase</keyword>
<feature type="binding site" evidence="4">
    <location>
        <position position="175"/>
    </location>
    <ligand>
        <name>substrate</name>
    </ligand>
</feature>
<evidence type="ECO:0000256" key="6">
    <source>
        <dbReference type="SAM" id="MobiDB-lite"/>
    </source>
</evidence>
<feature type="domain" description="Pseudouridine synthase I TruA alpha/beta" evidence="7">
    <location>
        <begin position="63"/>
        <end position="118"/>
    </location>
</feature>
<keyword evidence="9" id="KW-1185">Reference proteome</keyword>
<feature type="active site" description="Nucleophile" evidence="4">
    <location>
        <position position="106"/>
    </location>
</feature>
<dbReference type="Proteomes" id="UP001164305">
    <property type="component" value="Chromosome"/>
</dbReference>
<evidence type="ECO:0000256" key="2">
    <source>
        <dbReference type="ARBA" id="ARBA00022694"/>
    </source>
</evidence>
<dbReference type="PANTHER" id="PTHR11142">
    <property type="entry name" value="PSEUDOURIDYLATE SYNTHASE"/>
    <property type="match status" value="1"/>
</dbReference>
<feature type="compositionally biased region" description="Low complexity" evidence="6">
    <location>
        <begin position="30"/>
        <end position="48"/>
    </location>
</feature>
<protein>
    <recommendedName>
        <fullName evidence="4">tRNA pseudouridine synthase A</fullName>
        <ecNumber evidence="4">5.4.99.12</ecNumber>
    </recommendedName>
    <alternativeName>
        <fullName evidence="4">tRNA pseudouridine(38-40) synthase</fullName>
    </alternativeName>
    <alternativeName>
        <fullName evidence="4">tRNA pseudouridylate synthase I</fullName>
    </alternativeName>
    <alternativeName>
        <fullName evidence="4">tRNA-uridine isomerase I</fullName>
    </alternativeName>
</protein>
<reference evidence="8" key="1">
    <citation type="submission" date="2022-10" db="EMBL/GenBank/DDBJ databases">
        <title>Whole-Genome Sequencing of Brachybacterium huguangmaarense BRM-3, Isolated from Betula schmidtii.</title>
        <authorList>
            <person name="Haam D."/>
        </authorList>
    </citation>
    <scope>NUCLEOTIDE SEQUENCE</scope>
    <source>
        <strain evidence="8">BRM-3</strain>
    </source>
</reference>
<dbReference type="InterPro" id="IPR020103">
    <property type="entry name" value="PsdUridine_synth_cat_dom_sf"/>
</dbReference>
<dbReference type="EMBL" id="CP107020">
    <property type="protein sequence ID" value="UYG16946.1"/>
    <property type="molecule type" value="Genomic_DNA"/>
</dbReference>
<dbReference type="HAMAP" id="MF_00171">
    <property type="entry name" value="TruA"/>
    <property type="match status" value="1"/>
</dbReference>
<comment type="function">
    <text evidence="4">Formation of pseudouridine at positions 38, 39 and 40 in the anticodon stem and loop of transfer RNAs.</text>
</comment>
<dbReference type="Gene3D" id="3.30.70.660">
    <property type="entry name" value="Pseudouridine synthase I, catalytic domain, C-terminal subdomain"/>
    <property type="match status" value="1"/>
</dbReference>
<comment type="catalytic activity">
    <reaction evidence="4 5">
        <text>uridine(38/39/40) in tRNA = pseudouridine(38/39/40) in tRNA</text>
        <dbReference type="Rhea" id="RHEA:22376"/>
        <dbReference type="Rhea" id="RHEA-COMP:10085"/>
        <dbReference type="Rhea" id="RHEA-COMP:10087"/>
        <dbReference type="ChEBI" id="CHEBI:65314"/>
        <dbReference type="ChEBI" id="CHEBI:65315"/>
        <dbReference type="EC" id="5.4.99.12"/>
    </reaction>
</comment>
<dbReference type="NCBIfam" id="TIGR00071">
    <property type="entry name" value="hisT_truA"/>
    <property type="match status" value="1"/>
</dbReference>
<evidence type="ECO:0000313" key="8">
    <source>
        <dbReference type="EMBL" id="UYG16946.1"/>
    </source>
</evidence>
<dbReference type="RefSeq" id="WP_263594158.1">
    <property type="nucleotide sequence ID" value="NZ_CP107020.1"/>
</dbReference>
<dbReference type="SUPFAM" id="SSF55120">
    <property type="entry name" value="Pseudouridine synthase"/>
    <property type="match status" value="1"/>
</dbReference>
<comment type="subunit">
    <text evidence="4">Homodimer.</text>
</comment>
<proteinExistence type="inferred from homology"/>
<name>A0ABY6G2B7_9MICO</name>
<evidence type="ECO:0000256" key="3">
    <source>
        <dbReference type="ARBA" id="ARBA00023235"/>
    </source>
</evidence>
<dbReference type="EC" id="5.4.99.12" evidence="4"/>
<gene>
    <name evidence="4 8" type="primary">truA</name>
    <name evidence="8" type="ORF">BRM3_00455</name>
</gene>
<dbReference type="InterPro" id="IPR020094">
    <property type="entry name" value="TruA/RsuA/RluB/E/F_N"/>
</dbReference>
<dbReference type="InterPro" id="IPR001406">
    <property type="entry name" value="PsdUridine_synth_TruA"/>
</dbReference>
<comment type="similarity">
    <text evidence="1 4 5">Belongs to the tRNA pseudouridine synthase TruA family.</text>
</comment>
<dbReference type="GO" id="GO:0160147">
    <property type="term" value="F:tRNA pseudouridine(38-40) synthase activity"/>
    <property type="evidence" value="ECO:0007669"/>
    <property type="project" value="UniProtKB-EC"/>
</dbReference>
<organism evidence="8 9">
    <name type="scientific">Brachybacterium huguangmaarense</name>
    <dbReference type="NCBI Taxonomy" id="1652028"/>
    <lineage>
        <taxon>Bacteria</taxon>
        <taxon>Bacillati</taxon>
        <taxon>Actinomycetota</taxon>
        <taxon>Actinomycetes</taxon>
        <taxon>Micrococcales</taxon>
        <taxon>Dermabacteraceae</taxon>
        <taxon>Brachybacterium</taxon>
    </lineage>
</organism>
<dbReference type="PANTHER" id="PTHR11142:SF0">
    <property type="entry name" value="TRNA PSEUDOURIDINE SYNTHASE-LIKE 1"/>
    <property type="match status" value="1"/>
</dbReference>
<dbReference type="Gene3D" id="3.30.70.580">
    <property type="entry name" value="Pseudouridine synthase I, catalytic domain, N-terminal subdomain"/>
    <property type="match status" value="1"/>
</dbReference>